<comment type="caution">
    <text evidence="2">The sequence shown here is derived from an EMBL/GenBank/DDBJ whole genome shotgun (WGS) entry which is preliminary data.</text>
</comment>
<keyword evidence="5" id="KW-1185">Reference proteome</keyword>
<dbReference type="EMBL" id="QVRA01000015">
    <property type="protein sequence ID" value="RJG53530.1"/>
    <property type="molecule type" value="Genomic_DNA"/>
</dbReference>
<dbReference type="AlphaFoldDB" id="A0A418YPW3"/>
<feature type="chain" id="PRO_5044602923" evidence="1">
    <location>
        <begin position="22"/>
        <end position="132"/>
    </location>
</feature>
<dbReference type="PROSITE" id="PS51257">
    <property type="entry name" value="PROKAR_LIPOPROTEIN"/>
    <property type="match status" value="1"/>
</dbReference>
<keyword evidence="1" id="KW-0732">Signal</keyword>
<name>A0A418YPW3_9SPHN</name>
<evidence type="ECO:0000313" key="2">
    <source>
        <dbReference type="EMBL" id="RJG53467.1"/>
    </source>
</evidence>
<evidence type="ECO:0000313" key="5">
    <source>
        <dbReference type="Proteomes" id="UP000283469"/>
    </source>
</evidence>
<reference evidence="2 5" key="1">
    <citation type="submission" date="2018-08" db="EMBL/GenBank/DDBJ databases">
        <title>Sphingobium sp. EO9.</title>
        <authorList>
            <person name="Park Y."/>
            <person name="Kim K.H."/>
            <person name="Jeon C.O."/>
        </authorList>
    </citation>
    <scope>NUCLEOTIDE SEQUENCE [LARGE SCALE GENOMIC DNA]</scope>
    <source>
        <strain evidence="2 5">EO9</strain>
    </source>
</reference>
<organism evidence="2 5">
    <name type="scientific">Sphingobium terrigena</name>
    <dbReference type="NCBI Taxonomy" id="2304063"/>
    <lineage>
        <taxon>Bacteria</taxon>
        <taxon>Pseudomonadati</taxon>
        <taxon>Pseudomonadota</taxon>
        <taxon>Alphaproteobacteria</taxon>
        <taxon>Sphingomonadales</taxon>
        <taxon>Sphingomonadaceae</taxon>
        <taxon>Sphingobium</taxon>
    </lineage>
</organism>
<proteinExistence type="predicted"/>
<dbReference type="Gene3D" id="1.20.1480.40">
    <property type="entry name" value="Uncharacterised protein PF16133, DUF4844"/>
    <property type="match status" value="1"/>
</dbReference>
<dbReference type="EMBL" id="QVRA01000015">
    <property type="protein sequence ID" value="RJG53467.1"/>
    <property type="molecule type" value="Genomic_DNA"/>
</dbReference>
<gene>
    <name evidence="4" type="ORF">D0Z70_10640</name>
    <name evidence="2" type="ORF">D0Z70_15725</name>
    <name evidence="3" type="ORF">D0Z70_16095</name>
</gene>
<accession>A0A418YPW3</accession>
<feature type="signal peptide" evidence="1">
    <location>
        <begin position="1"/>
        <end position="21"/>
    </location>
</feature>
<dbReference type="RefSeq" id="WP_119746153.1">
    <property type="nucleotide sequence ID" value="NZ_QVRA01000008.1"/>
</dbReference>
<dbReference type="InterPro" id="IPR038360">
    <property type="entry name" value="DUF4844_sf"/>
</dbReference>
<protein>
    <submittedName>
        <fullName evidence="2">Uncharacterized protein</fullName>
    </submittedName>
</protein>
<evidence type="ECO:0000313" key="4">
    <source>
        <dbReference type="EMBL" id="RJG54827.1"/>
    </source>
</evidence>
<evidence type="ECO:0000256" key="1">
    <source>
        <dbReference type="SAM" id="SignalP"/>
    </source>
</evidence>
<dbReference type="Proteomes" id="UP000283469">
    <property type="component" value="Unassembled WGS sequence"/>
</dbReference>
<dbReference type="OrthoDB" id="8230863at2"/>
<sequence length="132" mass="14802">MLCYVKYTVLISLALTGCAKASPPPERPALTALLKQSKFKPDGHYTGADTPEDRKPLQDAVDAAILDIRAMPDPLDREAVRKRLSSLLGDVDMFATEDRDEVGRYAIRVWRALGFKKETGLFYMSDDRVLQQ</sequence>
<dbReference type="EMBL" id="QVRA01000008">
    <property type="protein sequence ID" value="RJG54827.1"/>
    <property type="molecule type" value="Genomic_DNA"/>
</dbReference>
<evidence type="ECO:0000313" key="3">
    <source>
        <dbReference type="EMBL" id="RJG53530.1"/>
    </source>
</evidence>